<dbReference type="InterPro" id="IPR024572">
    <property type="entry name" value="RcnB"/>
</dbReference>
<protein>
    <submittedName>
        <fullName evidence="2">Signal peptide protein</fullName>
    </submittedName>
</protein>
<evidence type="ECO:0000313" key="2">
    <source>
        <dbReference type="EMBL" id="KHN65879.1"/>
    </source>
</evidence>
<keyword evidence="1" id="KW-0732">Signal</keyword>
<dbReference type="Gene3D" id="3.10.450.160">
    <property type="entry name" value="inner membrane protein cigr"/>
    <property type="match status" value="1"/>
</dbReference>
<comment type="caution">
    <text evidence="2">The sequence shown here is derived from an EMBL/GenBank/DDBJ whole genome shotgun (WGS) entry which is preliminary data.</text>
</comment>
<gene>
    <name evidence="2" type="ORF">DH17_04900</name>
</gene>
<reference evidence="2 3" key="1">
    <citation type="submission" date="2014-03" db="EMBL/GenBank/DDBJ databases">
        <title>Genome sequence of the diesel-degrader and plant-growth promoter Acinetobacter oleivorans PF-1 isolated from the roots of poplar tree.</title>
        <authorList>
            <person name="Gkorezis P."/>
            <person name="van Hamme J."/>
            <person name="Rineau F."/>
            <person name="Vangronsveld J."/>
            <person name="Francetti A."/>
        </authorList>
    </citation>
    <scope>NUCLEOTIDE SEQUENCE [LARGE SCALE GENOMIC DNA]</scope>
    <source>
        <strain evidence="2 3">PF1</strain>
    </source>
</reference>
<evidence type="ECO:0000256" key="1">
    <source>
        <dbReference type="SAM" id="SignalP"/>
    </source>
</evidence>
<dbReference type="AlphaFoldDB" id="A0A0B2U9J1"/>
<evidence type="ECO:0000313" key="3">
    <source>
        <dbReference type="Proteomes" id="UP000031012"/>
    </source>
</evidence>
<organism evidence="2 3">
    <name type="scientific">Acinetobacter oleivorans</name>
    <dbReference type="NCBI Taxonomy" id="1148157"/>
    <lineage>
        <taxon>Bacteria</taxon>
        <taxon>Pseudomonadati</taxon>
        <taxon>Pseudomonadota</taxon>
        <taxon>Gammaproteobacteria</taxon>
        <taxon>Moraxellales</taxon>
        <taxon>Moraxellaceae</taxon>
        <taxon>Acinetobacter</taxon>
    </lineage>
</organism>
<dbReference type="EMBL" id="JHQK01000017">
    <property type="protein sequence ID" value="KHN65879.1"/>
    <property type="molecule type" value="Genomic_DNA"/>
</dbReference>
<sequence length="109" mass="12760">MKKLTTAIVLSMTGLVASTAMAAPNDHNPHGNYQTHEVKTVKVIKKDDHRNVWRAGQVVPREYQHSRYVIDYRQHQKLTKPGRYQKWYKVNGNYVLVNEQSHKIIRVIH</sequence>
<accession>A0A0B2U9J1</accession>
<name>A0A0B2U9J1_9GAMM</name>
<dbReference type="Proteomes" id="UP000031012">
    <property type="component" value="Unassembled WGS sequence"/>
</dbReference>
<feature type="chain" id="PRO_5002094717" evidence="1">
    <location>
        <begin position="23"/>
        <end position="109"/>
    </location>
</feature>
<feature type="signal peptide" evidence="1">
    <location>
        <begin position="1"/>
        <end position="22"/>
    </location>
</feature>
<dbReference type="Pfam" id="PF11776">
    <property type="entry name" value="RcnB"/>
    <property type="match status" value="1"/>
</dbReference>
<proteinExistence type="predicted"/>